<accession>A0ABU3HHP0</accession>
<keyword evidence="2" id="KW-1185">Reference proteome</keyword>
<dbReference type="Proteomes" id="UP001180650">
    <property type="component" value="Unassembled WGS sequence"/>
</dbReference>
<dbReference type="RefSeq" id="WP_190380833.1">
    <property type="nucleotide sequence ID" value="NZ_JAVSJA010000001.1"/>
</dbReference>
<protein>
    <recommendedName>
        <fullName evidence="3">Transposase</fullName>
    </recommendedName>
</protein>
<evidence type="ECO:0008006" key="3">
    <source>
        <dbReference type="Google" id="ProtNLM"/>
    </source>
</evidence>
<gene>
    <name evidence="1" type="ORF">RAM70_05710</name>
</gene>
<comment type="caution">
    <text evidence="1">The sequence shown here is derived from an EMBL/GenBank/DDBJ whole genome shotgun (WGS) entry which is preliminary data.</text>
</comment>
<dbReference type="EMBL" id="JAVSJA010000001">
    <property type="protein sequence ID" value="MDT3674052.1"/>
    <property type="molecule type" value="Genomic_DNA"/>
</dbReference>
<proteinExistence type="predicted"/>
<evidence type="ECO:0000313" key="1">
    <source>
        <dbReference type="EMBL" id="MDT3674052.1"/>
    </source>
</evidence>
<evidence type="ECO:0000313" key="2">
    <source>
        <dbReference type="Proteomes" id="UP001180650"/>
    </source>
</evidence>
<reference evidence="1" key="1">
    <citation type="submission" date="2023-08" db="EMBL/GenBank/DDBJ databases">
        <authorList>
            <person name="Park H.-K."/>
            <person name="Kim I.-S."/>
        </authorList>
    </citation>
    <scope>NUCLEOTIDE SEQUENCE</scope>
    <source>
        <strain evidence="1">NRERC-220</strain>
    </source>
</reference>
<sequence length="55" mass="6158">MLISFLHRWLTGPTEKLFSSRNLSGISPGSIARVTGVSWSWLQNYANNKLVAVPR</sequence>
<name>A0ABU3HHP0_9CHRO</name>
<organism evidence="1 2">
    <name type="scientific">Microcystis wesenbergii NRERC-220</name>
    <dbReference type="NCBI Taxonomy" id="3068991"/>
    <lineage>
        <taxon>Bacteria</taxon>
        <taxon>Bacillati</taxon>
        <taxon>Cyanobacteriota</taxon>
        <taxon>Cyanophyceae</taxon>
        <taxon>Oscillatoriophycideae</taxon>
        <taxon>Chroococcales</taxon>
        <taxon>Microcystaceae</taxon>
        <taxon>Microcystis</taxon>
    </lineage>
</organism>